<keyword evidence="10 12" id="KW-0486">Methionine biosynthesis</keyword>
<keyword evidence="8 12" id="KW-0560">Oxidoreductase</keyword>
<dbReference type="RefSeq" id="WP_104981770.1">
    <property type="nucleotide sequence ID" value="NZ_CP012673.1"/>
</dbReference>
<proteinExistence type="inferred from homology"/>
<dbReference type="FunFam" id="3.40.50.10860:FF:000005">
    <property type="entry name" value="C-1-tetrahydrofolate synthase, cytoplasmic, putative"/>
    <property type="match status" value="1"/>
</dbReference>
<dbReference type="HAMAP" id="MF_01576">
    <property type="entry name" value="THF_DHG_CYH"/>
    <property type="match status" value="1"/>
</dbReference>
<dbReference type="EMBL" id="CP012673">
    <property type="protein sequence ID" value="AUX43036.1"/>
    <property type="molecule type" value="Genomic_DNA"/>
</dbReference>
<keyword evidence="3 12" id="KW-0554">One-carbon metabolism</keyword>
<dbReference type="InterPro" id="IPR020630">
    <property type="entry name" value="THF_DH/CycHdrlase_cat_dom"/>
</dbReference>
<evidence type="ECO:0000256" key="2">
    <source>
        <dbReference type="ARBA" id="ARBA00011738"/>
    </source>
</evidence>
<evidence type="ECO:0000313" key="16">
    <source>
        <dbReference type="Proteomes" id="UP000238348"/>
    </source>
</evidence>
<keyword evidence="6 12" id="KW-0378">Hydrolase</keyword>
<dbReference type="EC" id="1.5.1.5" evidence="12"/>
<dbReference type="GO" id="GO:0005829">
    <property type="term" value="C:cytosol"/>
    <property type="evidence" value="ECO:0007669"/>
    <property type="project" value="TreeGrafter"/>
</dbReference>
<accession>A0A2L0EUR0</accession>
<evidence type="ECO:0000256" key="6">
    <source>
        <dbReference type="ARBA" id="ARBA00022801"/>
    </source>
</evidence>
<evidence type="ECO:0000256" key="4">
    <source>
        <dbReference type="ARBA" id="ARBA00022605"/>
    </source>
</evidence>
<dbReference type="PROSITE" id="PS00766">
    <property type="entry name" value="THF_DHG_CYH_1"/>
    <property type="match status" value="1"/>
</dbReference>
<dbReference type="PRINTS" id="PR00085">
    <property type="entry name" value="THFDHDRGNASE"/>
</dbReference>
<feature type="binding site" evidence="12">
    <location>
        <begin position="167"/>
        <end position="169"/>
    </location>
    <ligand>
        <name>NADP(+)</name>
        <dbReference type="ChEBI" id="CHEBI:58349"/>
    </ligand>
</feature>
<dbReference type="Pfam" id="PF00763">
    <property type="entry name" value="THF_DHG_CYH"/>
    <property type="match status" value="1"/>
</dbReference>
<comment type="subunit">
    <text evidence="2 12">Homodimer.</text>
</comment>
<dbReference type="GO" id="GO:0000105">
    <property type="term" value="P:L-histidine biosynthetic process"/>
    <property type="evidence" value="ECO:0007669"/>
    <property type="project" value="UniProtKB-KW"/>
</dbReference>
<comment type="catalytic activity">
    <reaction evidence="12">
        <text>(6R)-5,10-methylene-5,6,7,8-tetrahydrofolate + NADP(+) = (6R)-5,10-methenyltetrahydrofolate + NADPH</text>
        <dbReference type="Rhea" id="RHEA:22812"/>
        <dbReference type="ChEBI" id="CHEBI:15636"/>
        <dbReference type="ChEBI" id="CHEBI:57455"/>
        <dbReference type="ChEBI" id="CHEBI:57783"/>
        <dbReference type="ChEBI" id="CHEBI:58349"/>
        <dbReference type="EC" id="1.5.1.5"/>
    </reaction>
</comment>
<dbReference type="UniPathway" id="UPA00193"/>
<evidence type="ECO:0000256" key="9">
    <source>
        <dbReference type="ARBA" id="ARBA00023102"/>
    </source>
</evidence>
<dbReference type="Gene3D" id="3.40.50.10860">
    <property type="entry name" value="Leucine Dehydrogenase, chain A, domain 1"/>
    <property type="match status" value="1"/>
</dbReference>
<dbReference type="OrthoDB" id="9803580at2"/>
<comment type="function">
    <text evidence="12">Catalyzes the oxidation of 5,10-methylenetetrahydrofolate to 5,10-methenyltetrahydrofolate and then the hydrolysis of 5,10-methenyltetrahydrofolate to 10-formyltetrahydrofolate.</text>
</comment>
<dbReference type="InterPro" id="IPR020631">
    <property type="entry name" value="THF_DH/CycHdrlase_NAD-bd_dom"/>
</dbReference>
<evidence type="ECO:0000256" key="8">
    <source>
        <dbReference type="ARBA" id="ARBA00023002"/>
    </source>
</evidence>
<feature type="domain" description="Tetrahydrofolate dehydrogenase/cyclohydrolase catalytic" evidence="13">
    <location>
        <begin position="6"/>
        <end position="121"/>
    </location>
</feature>
<evidence type="ECO:0000256" key="7">
    <source>
        <dbReference type="ARBA" id="ARBA00022857"/>
    </source>
</evidence>
<dbReference type="GO" id="GO:0004488">
    <property type="term" value="F:methylenetetrahydrofolate dehydrogenase (NADP+) activity"/>
    <property type="evidence" value="ECO:0007669"/>
    <property type="project" value="UniProtKB-UniRule"/>
</dbReference>
<dbReference type="CDD" id="cd01080">
    <property type="entry name" value="NAD_bind_m-THF_DH_Cyclohyd"/>
    <property type="match status" value="1"/>
</dbReference>
<keyword evidence="9 12" id="KW-0368">Histidine biosynthesis</keyword>
<reference evidence="15 16" key="1">
    <citation type="submission" date="2015-09" db="EMBL/GenBank/DDBJ databases">
        <title>Sorangium comparison.</title>
        <authorList>
            <person name="Zaburannyi N."/>
            <person name="Bunk B."/>
            <person name="Overmann J."/>
            <person name="Mueller R."/>
        </authorList>
    </citation>
    <scope>NUCLEOTIDE SEQUENCE [LARGE SCALE GENOMIC DNA]</scope>
    <source>
        <strain evidence="15 16">So ce26</strain>
    </source>
</reference>
<organism evidence="15 16">
    <name type="scientific">Sorangium cellulosum</name>
    <name type="common">Polyangium cellulosum</name>
    <dbReference type="NCBI Taxonomy" id="56"/>
    <lineage>
        <taxon>Bacteria</taxon>
        <taxon>Pseudomonadati</taxon>
        <taxon>Myxococcota</taxon>
        <taxon>Polyangia</taxon>
        <taxon>Polyangiales</taxon>
        <taxon>Polyangiaceae</taxon>
        <taxon>Sorangium</taxon>
    </lineage>
</organism>
<evidence type="ECO:0000256" key="10">
    <source>
        <dbReference type="ARBA" id="ARBA00023167"/>
    </source>
</evidence>
<dbReference type="InterPro" id="IPR036291">
    <property type="entry name" value="NAD(P)-bd_dom_sf"/>
</dbReference>
<dbReference type="NCBIfam" id="NF010783">
    <property type="entry name" value="PRK14186.1"/>
    <property type="match status" value="1"/>
</dbReference>
<dbReference type="SUPFAM" id="SSF51735">
    <property type="entry name" value="NAD(P)-binding Rossmann-fold domains"/>
    <property type="match status" value="1"/>
</dbReference>
<evidence type="ECO:0000256" key="5">
    <source>
        <dbReference type="ARBA" id="ARBA00022755"/>
    </source>
</evidence>
<name>A0A2L0EUR0_SORCE</name>
<evidence type="ECO:0000256" key="11">
    <source>
        <dbReference type="ARBA" id="ARBA00023268"/>
    </source>
</evidence>
<evidence type="ECO:0000256" key="3">
    <source>
        <dbReference type="ARBA" id="ARBA00022563"/>
    </source>
</evidence>
<dbReference type="PANTHER" id="PTHR48099:SF5">
    <property type="entry name" value="C-1-TETRAHYDROFOLATE SYNTHASE, CYTOPLASMIC"/>
    <property type="match status" value="1"/>
</dbReference>
<dbReference type="GO" id="GO:0004477">
    <property type="term" value="F:methenyltetrahydrofolate cyclohydrolase activity"/>
    <property type="evidence" value="ECO:0007669"/>
    <property type="project" value="UniProtKB-UniRule"/>
</dbReference>
<dbReference type="InterPro" id="IPR046346">
    <property type="entry name" value="Aminoacid_DH-like_N_sf"/>
</dbReference>
<comment type="caution">
    <text evidence="12">Lacks conserved residue(s) required for the propagation of feature annotation.</text>
</comment>
<keyword evidence="5 12" id="KW-0658">Purine biosynthesis</keyword>
<dbReference type="Pfam" id="PF02882">
    <property type="entry name" value="THF_DHG_CYH_C"/>
    <property type="match status" value="1"/>
</dbReference>
<evidence type="ECO:0000313" key="15">
    <source>
        <dbReference type="EMBL" id="AUX43036.1"/>
    </source>
</evidence>
<comment type="catalytic activity">
    <reaction evidence="12">
        <text>(6R)-5,10-methenyltetrahydrofolate + H2O = (6R)-10-formyltetrahydrofolate + H(+)</text>
        <dbReference type="Rhea" id="RHEA:23700"/>
        <dbReference type="ChEBI" id="CHEBI:15377"/>
        <dbReference type="ChEBI" id="CHEBI:15378"/>
        <dbReference type="ChEBI" id="CHEBI:57455"/>
        <dbReference type="ChEBI" id="CHEBI:195366"/>
        <dbReference type="EC" id="3.5.4.9"/>
    </reaction>
</comment>
<keyword evidence="4 12" id="KW-0028">Amino-acid biosynthesis</keyword>
<dbReference type="GO" id="GO:0006164">
    <property type="term" value="P:purine nucleotide biosynthetic process"/>
    <property type="evidence" value="ECO:0007669"/>
    <property type="project" value="UniProtKB-KW"/>
</dbReference>
<dbReference type="PROSITE" id="PS00767">
    <property type="entry name" value="THF_DHG_CYH_2"/>
    <property type="match status" value="1"/>
</dbReference>
<dbReference type="GO" id="GO:0009086">
    <property type="term" value="P:methionine biosynthetic process"/>
    <property type="evidence" value="ECO:0007669"/>
    <property type="project" value="UniProtKB-KW"/>
</dbReference>
<keyword evidence="11 12" id="KW-0511">Multifunctional enzyme</keyword>
<comment type="pathway">
    <text evidence="1 12">One-carbon metabolism; tetrahydrofolate interconversion.</text>
</comment>
<dbReference type="GO" id="GO:0035999">
    <property type="term" value="P:tetrahydrofolate interconversion"/>
    <property type="evidence" value="ECO:0007669"/>
    <property type="project" value="UniProtKB-UniRule"/>
</dbReference>
<evidence type="ECO:0000259" key="14">
    <source>
        <dbReference type="Pfam" id="PF02882"/>
    </source>
</evidence>
<dbReference type="AlphaFoldDB" id="A0A2L0EUR0"/>
<feature type="domain" description="Tetrahydrofolate dehydrogenase/cyclohydrolase NAD(P)-binding" evidence="14">
    <location>
        <begin position="141"/>
        <end position="282"/>
    </location>
</feature>
<gene>
    <name evidence="12" type="primary">folD</name>
    <name evidence="15" type="ORF">SOCE26_044760</name>
</gene>
<evidence type="ECO:0000259" key="13">
    <source>
        <dbReference type="Pfam" id="PF00763"/>
    </source>
</evidence>
<dbReference type="InterPro" id="IPR000672">
    <property type="entry name" value="THF_DH/CycHdrlase"/>
</dbReference>
<keyword evidence="7 12" id="KW-0521">NADP</keyword>
<protein>
    <recommendedName>
        <fullName evidence="12">Bifunctional protein FolD</fullName>
    </recommendedName>
    <domain>
        <recommendedName>
            <fullName evidence="12">Methylenetetrahydrofolate dehydrogenase</fullName>
            <ecNumber evidence="12">1.5.1.5</ecNumber>
        </recommendedName>
    </domain>
    <domain>
        <recommendedName>
            <fullName evidence="12">Methenyltetrahydrofolate cyclohydrolase</fullName>
            <ecNumber evidence="12">3.5.4.9</ecNumber>
        </recommendedName>
    </domain>
</protein>
<evidence type="ECO:0000256" key="1">
    <source>
        <dbReference type="ARBA" id="ARBA00004777"/>
    </source>
</evidence>
<evidence type="ECO:0000256" key="12">
    <source>
        <dbReference type="HAMAP-Rule" id="MF_01576"/>
    </source>
</evidence>
<dbReference type="FunFam" id="3.40.50.720:FF:000006">
    <property type="entry name" value="Bifunctional protein FolD"/>
    <property type="match status" value="1"/>
</dbReference>
<dbReference type="Proteomes" id="UP000238348">
    <property type="component" value="Chromosome"/>
</dbReference>
<comment type="similarity">
    <text evidence="12">Belongs to the tetrahydrofolate dehydrogenase/cyclohydrolase family.</text>
</comment>
<dbReference type="PANTHER" id="PTHR48099">
    <property type="entry name" value="C-1-TETRAHYDROFOLATE SYNTHASE, CYTOPLASMIC-RELATED"/>
    <property type="match status" value="1"/>
</dbReference>
<dbReference type="Gene3D" id="3.40.50.720">
    <property type="entry name" value="NAD(P)-binding Rossmann-like Domain"/>
    <property type="match status" value="1"/>
</dbReference>
<dbReference type="InterPro" id="IPR020867">
    <property type="entry name" value="THF_DH/CycHdrlase_CS"/>
</dbReference>
<dbReference type="SUPFAM" id="SSF53223">
    <property type="entry name" value="Aminoacid dehydrogenase-like, N-terminal domain"/>
    <property type="match status" value="1"/>
</dbReference>
<dbReference type="EC" id="3.5.4.9" evidence="12"/>
<sequence>MTAKILDGKAIAQKVREEVREGVARFAATHGRPPGLDVLLVGDDPGSVGFTRSKEKASNELGMRGRLHRLPEGTTESELLARLAELNADDAVDGILVQLPLPGHIREHRALDAIDPAKDVDGLHPVNAGLLALDRPGGIAPCTPSGCMRLLAEAGVPIAGARAVVVGRGKLVGRPMAALLLAHHATVAVAHSHTRDLRAICREADILVAAAGQAKLIGGDWIKEGATVIDVGLNRNEAGKLVGDVDFDAAKERAAWITPVPGGVGPMTIAALLATTLRAAEARAAKQPP</sequence>